<proteinExistence type="predicted"/>
<organism evidence="1 2">
    <name type="scientific">Gossypium arboreum</name>
    <name type="common">Tree cotton</name>
    <name type="synonym">Gossypium nanking</name>
    <dbReference type="NCBI Taxonomy" id="29729"/>
    <lineage>
        <taxon>Eukaryota</taxon>
        <taxon>Viridiplantae</taxon>
        <taxon>Streptophyta</taxon>
        <taxon>Embryophyta</taxon>
        <taxon>Tracheophyta</taxon>
        <taxon>Spermatophyta</taxon>
        <taxon>Magnoliopsida</taxon>
        <taxon>eudicotyledons</taxon>
        <taxon>Gunneridae</taxon>
        <taxon>Pentapetalae</taxon>
        <taxon>rosids</taxon>
        <taxon>malvids</taxon>
        <taxon>Malvales</taxon>
        <taxon>Malvaceae</taxon>
        <taxon>Malvoideae</taxon>
        <taxon>Gossypium</taxon>
    </lineage>
</organism>
<dbReference type="AlphaFoldDB" id="A0A0B0PC18"/>
<evidence type="ECO:0000313" key="1">
    <source>
        <dbReference type="EMBL" id="KHG20876.1"/>
    </source>
</evidence>
<dbReference type="EMBL" id="KN416921">
    <property type="protein sequence ID" value="KHG20876.1"/>
    <property type="molecule type" value="Genomic_DNA"/>
</dbReference>
<sequence length="44" mass="4947">MSYVPVPPRTNLFLKQVILLSVEPLGIEIGHSQIKIGKYLYHGP</sequence>
<name>A0A0B0PC18_GOSAR</name>
<gene>
    <name evidence="1" type="ORF">F383_26789</name>
</gene>
<dbReference type="Proteomes" id="UP000032142">
    <property type="component" value="Unassembled WGS sequence"/>
</dbReference>
<keyword evidence="2" id="KW-1185">Reference proteome</keyword>
<reference evidence="2" key="1">
    <citation type="submission" date="2014-09" db="EMBL/GenBank/DDBJ databases">
        <authorList>
            <person name="Mudge J."/>
            <person name="Ramaraj T."/>
            <person name="Lindquist I.E."/>
            <person name="Bharti A.K."/>
            <person name="Sundararajan A."/>
            <person name="Cameron C.T."/>
            <person name="Woodward J.E."/>
            <person name="May G.D."/>
            <person name="Brubaker C."/>
            <person name="Broadhvest J."/>
            <person name="Wilkins T.A."/>
        </authorList>
    </citation>
    <scope>NUCLEOTIDE SEQUENCE</scope>
    <source>
        <strain evidence="2">cv. AKA8401</strain>
    </source>
</reference>
<accession>A0A0B0PC18</accession>
<protein>
    <submittedName>
        <fullName evidence="1">Uncharacterized protein</fullName>
    </submittedName>
</protein>
<evidence type="ECO:0000313" key="2">
    <source>
        <dbReference type="Proteomes" id="UP000032142"/>
    </source>
</evidence>